<reference evidence="1" key="1">
    <citation type="submission" date="2022-04" db="EMBL/GenBank/DDBJ databases">
        <title>Genome of the entomopathogenic fungus Entomophthora muscae.</title>
        <authorList>
            <person name="Elya C."/>
            <person name="Lovett B.R."/>
            <person name="Lee E."/>
            <person name="Macias A.M."/>
            <person name="Hajek A.E."/>
            <person name="De Bivort B.L."/>
            <person name="Kasson M.T."/>
            <person name="De Fine Licht H.H."/>
            <person name="Stajich J.E."/>
        </authorList>
    </citation>
    <scope>NUCLEOTIDE SEQUENCE</scope>
    <source>
        <strain evidence="1">Berkeley</strain>
    </source>
</reference>
<protein>
    <submittedName>
        <fullName evidence="1">Accessory factor associated with RNA polymerase II</fullName>
    </submittedName>
</protein>
<evidence type="ECO:0000313" key="2">
    <source>
        <dbReference type="Proteomes" id="UP001165960"/>
    </source>
</evidence>
<keyword evidence="2" id="KW-1185">Reference proteome</keyword>
<sequence length="386" mass="43954">MDCLTLLRKFVTNKEKVIYTDSNNSPVEKIQDAEQFVFGTDARFPKDTLTSYPNKQAKGFYSLAAVLLLLEYQQKDYSSYLKNSVAAGIVSISFLDKKPLLDYLEGVTDSLPQAKIESNLILTNTSPEAETSDLTGEPGHQPAKRMYEVDPKVVKALELEMPKKSRYSTMMEAKVDFTPGLDRMILYKLIDPQATQPDDFLKKKGPPIIIVPLNTTATITKYNVKDFLLGNGHKSTLELLTKNAIKPEKLVFERTEILDDHKLPIYTIPNGLPAEVEVIDSVNDLKIDDWDRVVGVFCVGKEWQFKGFKWENSTDLFNNVPGVYVMDQSEPSFDPNLAKDWKVGRFDLSTSTPLTYSRFLESFWKSIDSHIKEKKPWYVNSTPYWS</sequence>
<gene>
    <name evidence="1" type="primary">CDC73</name>
    <name evidence="1" type="ORF">DSO57_1018177</name>
</gene>
<proteinExistence type="predicted"/>
<comment type="caution">
    <text evidence="1">The sequence shown here is derived from an EMBL/GenBank/DDBJ whole genome shotgun (WGS) entry which is preliminary data.</text>
</comment>
<name>A0ACC2UQ30_9FUNG</name>
<accession>A0ACC2UQ30</accession>
<dbReference type="Proteomes" id="UP001165960">
    <property type="component" value="Unassembled WGS sequence"/>
</dbReference>
<organism evidence="1 2">
    <name type="scientific">Entomophthora muscae</name>
    <dbReference type="NCBI Taxonomy" id="34485"/>
    <lineage>
        <taxon>Eukaryota</taxon>
        <taxon>Fungi</taxon>
        <taxon>Fungi incertae sedis</taxon>
        <taxon>Zoopagomycota</taxon>
        <taxon>Entomophthoromycotina</taxon>
        <taxon>Entomophthoromycetes</taxon>
        <taxon>Entomophthorales</taxon>
        <taxon>Entomophthoraceae</taxon>
        <taxon>Entomophthora</taxon>
    </lineage>
</organism>
<evidence type="ECO:0000313" key="1">
    <source>
        <dbReference type="EMBL" id="KAJ9088918.1"/>
    </source>
</evidence>
<dbReference type="EMBL" id="QTSX02000078">
    <property type="protein sequence ID" value="KAJ9088918.1"/>
    <property type="molecule type" value="Genomic_DNA"/>
</dbReference>